<keyword evidence="11" id="KW-1185">Reference proteome</keyword>
<dbReference type="PANTHER" id="PTHR44215:SF1">
    <property type="entry name" value="WD REPEAT-CONTAINING PROTEIN 75"/>
    <property type="match status" value="1"/>
</dbReference>
<evidence type="ECO:0000313" key="10">
    <source>
        <dbReference type="EMBL" id="BES96656.1"/>
    </source>
</evidence>
<feature type="compositionally biased region" description="Polar residues" evidence="8">
    <location>
        <begin position="1"/>
        <end position="10"/>
    </location>
</feature>
<dbReference type="SMART" id="SM00320">
    <property type="entry name" value="WD40"/>
    <property type="match status" value="4"/>
</dbReference>
<comment type="subcellular location">
    <subcellularLocation>
        <location evidence="1">Nucleus</location>
        <location evidence="1">Nucleolus</location>
    </subcellularLocation>
</comment>
<dbReference type="Pfam" id="PF23769">
    <property type="entry name" value="Beta-prop_WDR75_2nd"/>
    <property type="match status" value="1"/>
</dbReference>
<organism evidence="10 11">
    <name type="scientific">Nesidiocoris tenuis</name>
    <dbReference type="NCBI Taxonomy" id="355587"/>
    <lineage>
        <taxon>Eukaryota</taxon>
        <taxon>Metazoa</taxon>
        <taxon>Ecdysozoa</taxon>
        <taxon>Arthropoda</taxon>
        <taxon>Hexapoda</taxon>
        <taxon>Insecta</taxon>
        <taxon>Pterygota</taxon>
        <taxon>Neoptera</taxon>
        <taxon>Paraneoptera</taxon>
        <taxon>Hemiptera</taxon>
        <taxon>Heteroptera</taxon>
        <taxon>Panheteroptera</taxon>
        <taxon>Cimicomorpha</taxon>
        <taxon>Miridae</taxon>
        <taxon>Dicyphina</taxon>
        <taxon>Nesidiocoris</taxon>
    </lineage>
</organism>
<dbReference type="InterPro" id="IPR015943">
    <property type="entry name" value="WD40/YVTN_repeat-like_dom_sf"/>
</dbReference>
<dbReference type="Proteomes" id="UP001307889">
    <property type="component" value="Chromosome 7"/>
</dbReference>
<feature type="compositionally biased region" description="Basic residues" evidence="8">
    <location>
        <begin position="859"/>
        <end position="874"/>
    </location>
</feature>
<dbReference type="InterPro" id="IPR057644">
    <property type="entry name" value="Beta-prop_WDR75_2nd"/>
</dbReference>
<dbReference type="SUPFAM" id="SSF50978">
    <property type="entry name" value="WD40 repeat-like"/>
    <property type="match status" value="1"/>
</dbReference>
<keyword evidence="6" id="KW-0804">Transcription</keyword>
<keyword evidence="4" id="KW-0853">WD repeat</keyword>
<feature type="compositionally biased region" description="Basic and acidic residues" evidence="8">
    <location>
        <begin position="875"/>
        <end position="902"/>
    </location>
</feature>
<dbReference type="PANTHER" id="PTHR44215">
    <property type="entry name" value="WD REPEAT-CONTAINING PROTEIN 75"/>
    <property type="match status" value="1"/>
</dbReference>
<dbReference type="Gene3D" id="2.130.10.10">
    <property type="entry name" value="YVTN repeat-like/Quinoprotein amine dehydrogenase"/>
    <property type="match status" value="2"/>
</dbReference>
<evidence type="ECO:0000256" key="6">
    <source>
        <dbReference type="ARBA" id="ARBA00023163"/>
    </source>
</evidence>
<accession>A0ABN7AWT8</accession>
<evidence type="ECO:0000256" key="7">
    <source>
        <dbReference type="ARBA" id="ARBA00023242"/>
    </source>
</evidence>
<evidence type="ECO:0000259" key="9">
    <source>
        <dbReference type="Pfam" id="PF23769"/>
    </source>
</evidence>
<sequence length="918" mass="102544">MVALVNTSLQDAGAKNSSERRVLPDRPSVTTPERNDGYTKTRMSQVTVRRRGGGTIIESRPVFSDDAKYLYVNCGWGVRVFSLETGECARVFDAHSQENKVVDCFCWKSLPSALTSEGVFIAWNPRSGKVEHKVRLSVDPSKSIVGGFFIAPDNIASSQLCLIMETKHESTLKFYSGQNFRSINHPLNDKQIGHPYNLHTISYGGPFDEPFIAYIHDKLLKIVDMRNVIIVKGRNAGNSKRWTCVRCHPTENTVAAGDSLGRIVVFRNVKRDESGNCNVVQSFYHWHTLPVQEIAFSPAGSSLYSGGGELVLVKWNMDNPNVRNYLPRLSADIVHINISPYNHMTAVATLDNGIQIVSPNNKLQCVLQQLSWSVFAGEHEGMFPAGLLYDSVSRGLILNGRPGHLQLYSPLSETLTLNIDVTRMNYLTQERDKVIVNTHVTHSAITTDGQWLATVETRRDTNSILELKLKFWQYIAHRKRYNLTTVIDMPHDEKVHSIRFSPCPPASASHEDVQPENEVILVTTGGDRRARLWTKVPFDSIYQKGNTWRCQNTCSYRDRPCGPCCFSYDGSLLSIGFGSALTLWDAENVVLKESITCGSDPLRFVEFASDDCCNILMVATDIQIMAWDLLTLSLAWKIDLKAALFVADPYSAFLAVFTKDNKWNILQASNGEIVYSMDNSGKTETGGNRPSTQQVLAAVFVPRHRPICDAPSWMRNSYLYYVDVYQELNCLEPANEIEQLPTFQLAMDKEVATLFGSLVGAKTVKENQDEDSSVPTVGFGVLGSKAVTRLLRPAAHTLPPVSLLCGSLLQSFTIMKRESESGEIDREDRSEDDKTTVVASSDSDSDFEMTPSSLTTKFTRVHGKSPQKSPKKPSQKSDERSGFAAETRMDVDPPGDDLRKLFPIDDNDYVEDMFVIED</sequence>
<keyword evidence="3" id="KW-0698">rRNA processing</keyword>
<name>A0ABN7AWT8_9HEMI</name>
<feature type="compositionally biased region" description="Basic and acidic residues" evidence="8">
    <location>
        <begin position="818"/>
        <end position="835"/>
    </location>
</feature>
<dbReference type="EMBL" id="AP028915">
    <property type="protein sequence ID" value="BES96656.1"/>
    <property type="molecule type" value="Genomic_DNA"/>
</dbReference>
<dbReference type="InterPro" id="IPR011047">
    <property type="entry name" value="Quinoprotein_ADH-like_sf"/>
</dbReference>
<reference evidence="10 11" key="1">
    <citation type="submission" date="2023-09" db="EMBL/GenBank/DDBJ databases">
        <title>Nesidiocoris tenuis whole genome shotgun sequence.</title>
        <authorList>
            <person name="Shibata T."/>
            <person name="Shimoda M."/>
            <person name="Kobayashi T."/>
            <person name="Uehara T."/>
        </authorList>
    </citation>
    <scope>NUCLEOTIDE SEQUENCE [LARGE SCALE GENOMIC DNA]</scope>
    <source>
        <strain evidence="10 11">Japan</strain>
    </source>
</reference>
<feature type="region of interest" description="Disordered" evidence="8">
    <location>
        <begin position="1"/>
        <end position="39"/>
    </location>
</feature>
<evidence type="ECO:0000256" key="8">
    <source>
        <dbReference type="SAM" id="MobiDB-lite"/>
    </source>
</evidence>
<evidence type="ECO:0000256" key="5">
    <source>
        <dbReference type="ARBA" id="ARBA00022737"/>
    </source>
</evidence>
<evidence type="ECO:0000256" key="2">
    <source>
        <dbReference type="ARBA" id="ARBA00022517"/>
    </source>
</evidence>
<dbReference type="InterPro" id="IPR001680">
    <property type="entry name" value="WD40_rpt"/>
</dbReference>
<evidence type="ECO:0000313" key="11">
    <source>
        <dbReference type="Proteomes" id="UP001307889"/>
    </source>
</evidence>
<protein>
    <recommendedName>
        <fullName evidence="9">WD repeat-containing protein 75 second beta-propeller domain-containing protein</fullName>
    </recommendedName>
</protein>
<keyword evidence="5" id="KW-0677">Repeat</keyword>
<evidence type="ECO:0000256" key="4">
    <source>
        <dbReference type="ARBA" id="ARBA00022574"/>
    </source>
</evidence>
<dbReference type="SUPFAM" id="SSF50998">
    <property type="entry name" value="Quinoprotein alcohol dehydrogenase-like"/>
    <property type="match status" value="1"/>
</dbReference>
<proteinExistence type="predicted"/>
<dbReference type="InterPro" id="IPR036322">
    <property type="entry name" value="WD40_repeat_dom_sf"/>
</dbReference>
<evidence type="ECO:0000256" key="1">
    <source>
        <dbReference type="ARBA" id="ARBA00004604"/>
    </source>
</evidence>
<dbReference type="Pfam" id="PF23869">
    <property type="entry name" value="Beta-prop_WDR75_1st"/>
    <property type="match status" value="1"/>
</dbReference>
<feature type="domain" description="WD repeat-containing protein 75 second beta-propeller" evidence="9">
    <location>
        <begin position="387"/>
        <end position="722"/>
    </location>
</feature>
<keyword evidence="7" id="KW-0539">Nucleus</keyword>
<gene>
    <name evidence="10" type="ORF">NTJ_09469</name>
</gene>
<keyword evidence="2" id="KW-0690">Ribosome biogenesis</keyword>
<dbReference type="InterPro" id="IPR053826">
    <property type="entry name" value="WDR75"/>
</dbReference>
<evidence type="ECO:0000256" key="3">
    <source>
        <dbReference type="ARBA" id="ARBA00022552"/>
    </source>
</evidence>
<feature type="region of interest" description="Disordered" evidence="8">
    <location>
        <begin position="818"/>
        <end position="902"/>
    </location>
</feature>